<dbReference type="Gene3D" id="3.30.420.10">
    <property type="entry name" value="Ribonuclease H-like superfamily/Ribonuclease H"/>
    <property type="match status" value="1"/>
</dbReference>
<dbReference type="GO" id="GO:0003676">
    <property type="term" value="F:nucleic acid binding"/>
    <property type="evidence" value="ECO:0007669"/>
    <property type="project" value="InterPro"/>
</dbReference>
<dbReference type="AlphaFoldDB" id="A0A8B6FQQ8"/>
<dbReference type="Proteomes" id="UP000596742">
    <property type="component" value="Unassembled WGS sequence"/>
</dbReference>
<dbReference type="Pfam" id="PF24764">
    <property type="entry name" value="rva_4"/>
    <property type="match status" value="1"/>
</dbReference>
<keyword evidence="3" id="KW-1185">Reference proteome</keyword>
<organism evidence="2 3">
    <name type="scientific">Mytilus galloprovincialis</name>
    <name type="common">Mediterranean mussel</name>
    <dbReference type="NCBI Taxonomy" id="29158"/>
    <lineage>
        <taxon>Eukaryota</taxon>
        <taxon>Metazoa</taxon>
        <taxon>Spiralia</taxon>
        <taxon>Lophotrochozoa</taxon>
        <taxon>Mollusca</taxon>
        <taxon>Bivalvia</taxon>
        <taxon>Autobranchia</taxon>
        <taxon>Pteriomorphia</taxon>
        <taxon>Mytilida</taxon>
        <taxon>Mytiloidea</taxon>
        <taxon>Mytilidae</taxon>
        <taxon>Mytilinae</taxon>
        <taxon>Mytilus</taxon>
    </lineage>
</organism>
<gene>
    <name evidence="2" type="ORF">MGAL_10B011409</name>
</gene>
<comment type="caution">
    <text evidence="2">The sequence shown here is derived from an EMBL/GenBank/DDBJ whole genome shotgun (WGS) entry which is preliminary data.</text>
</comment>
<evidence type="ECO:0000313" key="2">
    <source>
        <dbReference type="EMBL" id="VDI53806.1"/>
    </source>
</evidence>
<sequence>MISDVIGVSESTIRRRLREYDIQLRQHTVVEDQHLDQLVEQITRTNRLIGPNSIRARLRQQNIFITRQRVRQSCIRVDPAGCALRSVEKRNIERRTYKVAGPNSLWHIDGNHKLIRWGLVIHGGIDGFSRMVTFLSVRTNNKALTVFDKFIDATREYGLPSRLRCDHGMENVDVCLYIEHIRGEEHNKTPCQLFILGILANANSENITIKELISNAGEPSLHPEVVDVEMYGVDPEFQPELQDSEGEDDRLSVLLGATFGEHINHDMLIQLKETVNPIENISCKEYGVELFEKTLTFLRED</sequence>
<evidence type="ECO:0000313" key="3">
    <source>
        <dbReference type="Proteomes" id="UP000596742"/>
    </source>
</evidence>
<dbReference type="SUPFAM" id="SSF53098">
    <property type="entry name" value="Ribonuclease H-like"/>
    <property type="match status" value="1"/>
</dbReference>
<proteinExistence type="predicted"/>
<name>A0A8B6FQQ8_MYTGA</name>
<dbReference type="OrthoDB" id="6144498at2759"/>
<dbReference type="InterPro" id="IPR036397">
    <property type="entry name" value="RNaseH_sf"/>
</dbReference>
<evidence type="ECO:0000259" key="1">
    <source>
        <dbReference type="Pfam" id="PF24764"/>
    </source>
</evidence>
<feature type="domain" description="Integrase core" evidence="1">
    <location>
        <begin position="97"/>
        <end position="187"/>
    </location>
</feature>
<dbReference type="EMBL" id="UYJE01007337">
    <property type="protein sequence ID" value="VDI53806.1"/>
    <property type="molecule type" value="Genomic_DNA"/>
</dbReference>
<dbReference type="PANTHER" id="PTHR46791:SF5">
    <property type="entry name" value="CLR5 DOMAIN-CONTAINING PROTEIN-RELATED"/>
    <property type="match status" value="1"/>
</dbReference>
<protein>
    <recommendedName>
        <fullName evidence="1">Integrase core domain-containing protein</fullName>
    </recommendedName>
</protein>
<dbReference type="PANTHER" id="PTHR46791">
    <property type="entry name" value="EXPRESSED PROTEIN"/>
    <property type="match status" value="1"/>
</dbReference>
<accession>A0A8B6FQQ8</accession>
<dbReference type="InterPro" id="IPR012337">
    <property type="entry name" value="RNaseH-like_sf"/>
</dbReference>
<dbReference type="InterPro" id="IPR058913">
    <property type="entry name" value="Integrase_dom_put"/>
</dbReference>
<reference evidence="2" key="1">
    <citation type="submission" date="2018-11" db="EMBL/GenBank/DDBJ databases">
        <authorList>
            <person name="Alioto T."/>
            <person name="Alioto T."/>
        </authorList>
    </citation>
    <scope>NUCLEOTIDE SEQUENCE</scope>
</reference>